<evidence type="ECO:0000313" key="2">
    <source>
        <dbReference type="EMBL" id="MPN28098.1"/>
    </source>
</evidence>
<name>A0A645GMF3_9ZZZZ</name>
<dbReference type="AlphaFoldDB" id="A0A645GMF3"/>
<feature type="transmembrane region" description="Helical" evidence="1">
    <location>
        <begin position="51"/>
        <end position="67"/>
    </location>
</feature>
<reference evidence="2" key="1">
    <citation type="submission" date="2019-08" db="EMBL/GenBank/DDBJ databases">
        <authorList>
            <person name="Kucharzyk K."/>
            <person name="Murdoch R.W."/>
            <person name="Higgins S."/>
            <person name="Loffler F."/>
        </authorList>
    </citation>
    <scope>NUCLEOTIDE SEQUENCE</scope>
</reference>
<protein>
    <submittedName>
        <fullName evidence="2">Uncharacterized protein</fullName>
    </submittedName>
</protein>
<keyword evidence="1" id="KW-0472">Membrane</keyword>
<accession>A0A645GMF3</accession>
<comment type="caution">
    <text evidence="2">The sequence shown here is derived from an EMBL/GenBank/DDBJ whole genome shotgun (WGS) entry which is preliminary data.</text>
</comment>
<proteinExistence type="predicted"/>
<keyword evidence="1" id="KW-0812">Transmembrane</keyword>
<dbReference type="EMBL" id="VSSQ01078241">
    <property type="protein sequence ID" value="MPN28098.1"/>
    <property type="molecule type" value="Genomic_DNA"/>
</dbReference>
<sequence length="68" mass="7874">MIWREHPSETSKSLIISVYSLSVFRNLKLKLVEIKAPITQITPNVIKIEKTVIITLLLYFILALCLLY</sequence>
<gene>
    <name evidence="2" type="ORF">SDC9_175537</name>
</gene>
<keyword evidence="1" id="KW-1133">Transmembrane helix</keyword>
<evidence type="ECO:0000256" key="1">
    <source>
        <dbReference type="SAM" id="Phobius"/>
    </source>
</evidence>
<organism evidence="2">
    <name type="scientific">bioreactor metagenome</name>
    <dbReference type="NCBI Taxonomy" id="1076179"/>
    <lineage>
        <taxon>unclassified sequences</taxon>
        <taxon>metagenomes</taxon>
        <taxon>ecological metagenomes</taxon>
    </lineage>
</organism>